<dbReference type="Proteomes" id="UP001186944">
    <property type="component" value="Unassembled WGS sequence"/>
</dbReference>
<reference evidence="1" key="1">
    <citation type="submission" date="2019-08" db="EMBL/GenBank/DDBJ databases">
        <title>The improved chromosome-level genome for the pearl oyster Pinctada fucata martensii using PacBio sequencing and Hi-C.</title>
        <authorList>
            <person name="Zheng Z."/>
        </authorList>
    </citation>
    <scope>NUCLEOTIDE SEQUENCE</scope>
    <source>
        <strain evidence="1">ZZ-2019</strain>
        <tissue evidence="1">Adductor muscle</tissue>
    </source>
</reference>
<comment type="caution">
    <text evidence="1">The sequence shown here is derived from an EMBL/GenBank/DDBJ whole genome shotgun (WGS) entry which is preliminary data.</text>
</comment>
<keyword evidence="2" id="KW-1185">Reference proteome</keyword>
<name>A0AA88XP84_PINIB</name>
<accession>A0AA88XP84</accession>
<organism evidence="1 2">
    <name type="scientific">Pinctada imbricata</name>
    <name type="common">Atlantic pearl-oyster</name>
    <name type="synonym">Pinctada martensii</name>
    <dbReference type="NCBI Taxonomy" id="66713"/>
    <lineage>
        <taxon>Eukaryota</taxon>
        <taxon>Metazoa</taxon>
        <taxon>Spiralia</taxon>
        <taxon>Lophotrochozoa</taxon>
        <taxon>Mollusca</taxon>
        <taxon>Bivalvia</taxon>
        <taxon>Autobranchia</taxon>
        <taxon>Pteriomorphia</taxon>
        <taxon>Pterioida</taxon>
        <taxon>Pterioidea</taxon>
        <taxon>Pteriidae</taxon>
        <taxon>Pinctada</taxon>
    </lineage>
</organism>
<dbReference type="AlphaFoldDB" id="A0AA88XP84"/>
<gene>
    <name evidence="1" type="ORF">FSP39_001070</name>
</gene>
<proteinExistence type="predicted"/>
<sequence>MINVPTSANASVIPPSTDIFLSGTQSGARFYYSSTTEKRGIGLSNVRERVVLAVSVCLFGIAFGATSHTSTSSEAAEINHLKQTTESLARQIMMLQLSAEERIRTDGDSGLKSTRGHRIGTRPYFSQHFSGGTIGAIHDHSNYDRTVGMGELNMVINGVDFRTRHNDYKLKMPHRTKKDYGATEDIPFPDVPPRVKAKHTVAEQIKEMQEYFRAFKDQNTRIRSDYDKYFKPVLCYMEAGWTTDTKSLSEPFESDRHFLEANSWFDLTNKVEFTDYTGGKSNHENYSFLPTRIMRVNNGTPEFAQWNYRILCHPIKRKLHRYDLILEDDFAPRLSMRRTMKDYAMTRSARFRVAAGVGSRYDRDAGYGQESDRALGTSTIDYIMEEIPGKDNYPGHLYDASFGMIHDNIHLHNATKLNTAYYHRVYKVRENDAMGQRVVWRGFQDKHMWTAQTSSSRISPAKIEDCNRNSKTHKMECKNFEARYTYAVPLELIWLTPLYSWNPYGLKFWTGRDYNVPNAHGRNGGLTKDKAYNGTNAGKFYFTPAEFFHGGEVERDPADTAKDTIGVLDAHGNLRKVAPSGTKIFTPNIPNVGVMRMRYPVMPAHVEGNAIYKELDALKAAVMNMQTYERFFERDPFHAIVH</sequence>
<dbReference type="EMBL" id="VSWD01000010">
    <property type="protein sequence ID" value="KAK3089129.1"/>
    <property type="molecule type" value="Genomic_DNA"/>
</dbReference>
<evidence type="ECO:0000313" key="1">
    <source>
        <dbReference type="EMBL" id="KAK3089129.1"/>
    </source>
</evidence>
<protein>
    <submittedName>
        <fullName evidence="1">Uncharacterized protein</fullName>
    </submittedName>
</protein>
<evidence type="ECO:0000313" key="2">
    <source>
        <dbReference type="Proteomes" id="UP001186944"/>
    </source>
</evidence>